<dbReference type="AlphaFoldDB" id="A0A2N6SE78"/>
<accession>A0A2N6SE78</accession>
<protein>
    <submittedName>
        <fullName evidence="1">Uncharacterized protein</fullName>
    </submittedName>
</protein>
<comment type="caution">
    <text evidence="1">The sequence shown here is derived from an EMBL/GenBank/DDBJ whole genome shotgun (WGS) entry which is preliminary data.</text>
</comment>
<organism evidence="1 2">
    <name type="scientific">Gemella sanguinis</name>
    <dbReference type="NCBI Taxonomy" id="84135"/>
    <lineage>
        <taxon>Bacteria</taxon>
        <taxon>Bacillati</taxon>
        <taxon>Bacillota</taxon>
        <taxon>Bacilli</taxon>
        <taxon>Bacillales</taxon>
        <taxon>Gemellaceae</taxon>
        <taxon>Gemella</taxon>
    </lineage>
</organism>
<gene>
    <name evidence="1" type="ORF">CJ218_06390</name>
</gene>
<proteinExistence type="predicted"/>
<name>A0A2N6SE78_9BACL</name>
<evidence type="ECO:0000313" key="2">
    <source>
        <dbReference type="Proteomes" id="UP000235670"/>
    </source>
</evidence>
<reference evidence="1 2" key="1">
    <citation type="submission" date="2017-09" db="EMBL/GenBank/DDBJ databases">
        <title>Bacterial strain isolated from the female urinary microbiota.</title>
        <authorList>
            <person name="Thomas-White K."/>
            <person name="Kumar N."/>
            <person name="Forster S."/>
            <person name="Putonti C."/>
            <person name="Lawley T."/>
            <person name="Wolfe A.J."/>
        </authorList>
    </citation>
    <scope>NUCLEOTIDE SEQUENCE [LARGE SCALE GENOMIC DNA]</scope>
    <source>
        <strain evidence="1 2">UMB0186</strain>
    </source>
</reference>
<sequence>MEKLIKILLSMICLTALTLYEEKQKVEQNQKIQYILEKYEDKSDEEKRKIRQAEKSLVNHVIRYYKLRNNEKIKKIKVVEYKKILMTDSWRTDAWRGIIELNDKYRIVFKDEGIGEYIYKISYNQDEIKHYYITYNEFNYIDIEYYK</sequence>
<dbReference type="EMBL" id="PNGT01000006">
    <property type="protein sequence ID" value="PMC52221.1"/>
    <property type="molecule type" value="Genomic_DNA"/>
</dbReference>
<evidence type="ECO:0000313" key="1">
    <source>
        <dbReference type="EMBL" id="PMC52221.1"/>
    </source>
</evidence>
<dbReference type="RefSeq" id="WP_102190018.1">
    <property type="nucleotide sequence ID" value="NZ_PNGT01000006.1"/>
</dbReference>
<dbReference type="Proteomes" id="UP000235670">
    <property type="component" value="Unassembled WGS sequence"/>
</dbReference>